<dbReference type="Gene3D" id="3.30.590.10">
    <property type="entry name" value="Glutamine synthetase/guanido kinase, catalytic domain"/>
    <property type="match status" value="1"/>
</dbReference>
<dbReference type="Gene3D" id="3.60.15.10">
    <property type="entry name" value="Ribonuclease Z/Hydroxyacylglutathione hydrolase-like"/>
    <property type="match status" value="1"/>
</dbReference>
<dbReference type="SMART" id="SM01230">
    <property type="entry name" value="Gln-synt_C"/>
    <property type="match status" value="1"/>
</dbReference>
<evidence type="ECO:0000256" key="3">
    <source>
        <dbReference type="PROSITE-ProRule" id="PRU01331"/>
    </source>
</evidence>
<dbReference type="PANTHER" id="PTHR43785">
    <property type="entry name" value="GAMMA-GLUTAMYLPUTRESCINE SYNTHETASE"/>
    <property type="match status" value="1"/>
</dbReference>
<keyword evidence="2" id="KW-0436">Ligase</keyword>
<dbReference type="Proteomes" id="UP001596512">
    <property type="component" value="Unassembled WGS sequence"/>
</dbReference>
<evidence type="ECO:0000256" key="4">
    <source>
        <dbReference type="RuleBase" id="RU000384"/>
    </source>
</evidence>
<dbReference type="SUPFAM" id="SSF55931">
    <property type="entry name" value="Glutamine synthetase/guanido kinase"/>
    <property type="match status" value="1"/>
</dbReference>
<comment type="similarity">
    <text evidence="1 3 4">Belongs to the glutamine synthetase family.</text>
</comment>
<dbReference type="PANTHER" id="PTHR43785:SF12">
    <property type="entry name" value="TYPE-1 GLUTAMINE SYNTHETASE 2"/>
    <property type="match status" value="1"/>
</dbReference>
<dbReference type="InterPro" id="IPR008146">
    <property type="entry name" value="Gln_synth_cat_dom"/>
</dbReference>
<dbReference type="InterPro" id="IPR014746">
    <property type="entry name" value="Gln_synth/guanido_kin_cat_dom"/>
</dbReference>
<comment type="caution">
    <text evidence="6">The sequence shown here is derived from an EMBL/GenBank/DDBJ whole genome shotgun (WGS) entry which is preliminary data.</text>
</comment>
<accession>A0ABW2TJS1</accession>
<reference evidence="7" key="1">
    <citation type="journal article" date="2019" name="Int. J. Syst. Evol. Microbiol.">
        <title>The Global Catalogue of Microorganisms (GCM) 10K type strain sequencing project: providing services to taxonomists for standard genome sequencing and annotation.</title>
        <authorList>
            <consortium name="The Broad Institute Genomics Platform"/>
            <consortium name="The Broad Institute Genome Sequencing Center for Infectious Disease"/>
            <person name="Wu L."/>
            <person name="Ma J."/>
        </authorList>
    </citation>
    <scope>NUCLEOTIDE SEQUENCE [LARGE SCALE GENOMIC DNA]</scope>
    <source>
        <strain evidence="7">JCM 17695</strain>
    </source>
</reference>
<dbReference type="InterPro" id="IPR036651">
    <property type="entry name" value="Gln_synt_N_sf"/>
</dbReference>
<dbReference type="SUPFAM" id="SSF56281">
    <property type="entry name" value="Metallo-hydrolase/oxidoreductase"/>
    <property type="match status" value="1"/>
</dbReference>
<protein>
    <submittedName>
        <fullName evidence="6">Glutamine synthetase</fullName>
    </submittedName>
</protein>
<dbReference type="PROSITE" id="PS51987">
    <property type="entry name" value="GS_CATALYTIC"/>
    <property type="match status" value="1"/>
</dbReference>
<proteinExistence type="inferred from homology"/>
<name>A0ABW2TJS1_9PSEU</name>
<evidence type="ECO:0000256" key="1">
    <source>
        <dbReference type="ARBA" id="ARBA00009897"/>
    </source>
</evidence>
<evidence type="ECO:0000256" key="2">
    <source>
        <dbReference type="ARBA" id="ARBA00022598"/>
    </source>
</evidence>
<evidence type="ECO:0000313" key="7">
    <source>
        <dbReference type="Proteomes" id="UP001596512"/>
    </source>
</evidence>
<dbReference type="Pfam" id="PF00120">
    <property type="entry name" value="Gln-synt_C"/>
    <property type="match status" value="1"/>
</dbReference>
<organism evidence="6 7">
    <name type="scientific">Actinokineospora soli</name>
    <dbReference type="NCBI Taxonomy" id="1048753"/>
    <lineage>
        <taxon>Bacteria</taxon>
        <taxon>Bacillati</taxon>
        <taxon>Actinomycetota</taxon>
        <taxon>Actinomycetes</taxon>
        <taxon>Pseudonocardiales</taxon>
        <taxon>Pseudonocardiaceae</taxon>
        <taxon>Actinokineospora</taxon>
    </lineage>
</organism>
<feature type="domain" description="GS catalytic" evidence="5">
    <location>
        <begin position="135"/>
        <end position="493"/>
    </location>
</feature>
<dbReference type="SUPFAM" id="SSF54368">
    <property type="entry name" value="Glutamine synthetase, N-terminal domain"/>
    <property type="match status" value="1"/>
</dbReference>
<evidence type="ECO:0000259" key="5">
    <source>
        <dbReference type="PROSITE" id="PS51987"/>
    </source>
</evidence>
<evidence type="ECO:0000313" key="6">
    <source>
        <dbReference type="EMBL" id="MFC7614007.1"/>
    </source>
</evidence>
<gene>
    <name evidence="6" type="ORF">ACFQV2_11030</name>
</gene>
<dbReference type="EMBL" id="JBHTEY010000004">
    <property type="protein sequence ID" value="MFC7614007.1"/>
    <property type="molecule type" value="Genomic_DNA"/>
</dbReference>
<keyword evidence="7" id="KW-1185">Reference proteome</keyword>
<sequence>MIDHRRPVGPRTLAARAKAAVTLSAMLRSAVSSGEVRRVVCLVPDPHARFTAVELGAEFFVDTVLSSGYGLCSYVFGWSTTRDPVNAPAVDQFLGGYGDLLMRPDLATLAPLEPGTWQVVCDVEWPDARGVPEAPRSALRDRLVDAEQLGLVPSVGIEHEVTFTGVDGTPLVAGGLDYSVAALTPLRALLADVNGAVDGLGLGVESARGEVHPGQYEIVLRHRDALAACDDAMLVQSAVRRAAALRGVRAGYLAAESSGTGSSCHVHLSLSDPDGSPLTPGAAPGEPSTLFGHFIAGVLRAATDLTAIWAPTWNSYVRLRTAPFSPRGLRWGRDDRTAAVRLAGSGRSLRMEARFAGADAQPHLVVAALIGAGVAGVRERLPLPDEGRVVGELARTPWEALTLLDSKLARAALGDAVIDHQVAMLGDELTAGLDAVTDWQRSRGICVAEVTTTFFGTSTLHVTDGRSDVLVDGFLTRPPLLRVLLGRIAPDVERITAHLARGRVERLDALFVAHSHYDHVMDAPDVVKLLGGTLHGSESTLNVGRGAASPRTRCP</sequence>
<dbReference type="InterPro" id="IPR036866">
    <property type="entry name" value="RibonucZ/Hydroxyglut_hydro"/>
</dbReference>